<keyword evidence="5" id="KW-0969">Cilium</keyword>
<evidence type="ECO:0000256" key="6">
    <source>
        <dbReference type="ARBA" id="ARBA00023273"/>
    </source>
</evidence>
<keyword evidence="3" id="KW-0677">Repeat</keyword>
<keyword evidence="6" id="KW-0966">Cell projection</keyword>
<dbReference type="InterPro" id="IPR003409">
    <property type="entry name" value="MORN"/>
</dbReference>
<comment type="caution">
    <text evidence="7">The sequence shown here is derived from an EMBL/GenBank/DDBJ whole genome shotgun (WGS) entry which is preliminary data.</text>
</comment>
<evidence type="ECO:0000313" key="7">
    <source>
        <dbReference type="EMBL" id="KAF0974830.1"/>
    </source>
</evidence>
<accession>A0A6A5BLD9</accession>
<dbReference type="VEuPathDB" id="AmoebaDB:NfTy_076790"/>
<dbReference type="EMBL" id="VFQX01000051">
    <property type="protein sequence ID" value="KAF0974830.1"/>
    <property type="molecule type" value="Genomic_DNA"/>
</dbReference>
<gene>
    <name evidence="7" type="ORF">FDP41_006304</name>
</gene>
<sequence length="138" mass="16059">MEFINAKYSGDEKNGRMEGENCRFSYVMEGMRYEGEMKDGQFNGKGTLYYSSGAKLEGYWVDGRLVEKTYIYKDGLKFNEDVKNWSYCQLGQHEESQDRRFHHEVLQAAKFEHQSVLPKPEHSCISQDGIQPALPTRK</sequence>
<dbReference type="InterPro" id="IPR042814">
    <property type="entry name" value="Morn5"/>
</dbReference>
<keyword evidence="8" id="KW-1185">Reference proteome</keyword>
<dbReference type="PANTHER" id="PTHR46437:SF1">
    <property type="entry name" value="MORN REPEAT-CONTAINING PROTEIN 5"/>
    <property type="match status" value="1"/>
</dbReference>
<dbReference type="GO" id="GO:0031514">
    <property type="term" value="C:motile cilium"/>
    <property type="evidence" value="ECO:0007669"/>
    <property type="project" value="UniProtKB-SubCell"/>
</dbReference>
<dbReference type="Pfam" id="PF02493">
    <property type="entry name" value="MORN"/>
    <property type="match status" value="1"/>
</dbReference>
<dbReference type="Gene3D" id="2.20.110.10">
    <property type="entry name" value="Histone H3 K4-specific methyltransferase SET7/9 N-terminal domain"/>
    <property type="match status" value="1"/>
</dbReference>
<reference evidence="7 8" key="1">
    <citation type="journal article" date="2019" name="Sci. Rep.">
        <title>Nanopore sequencing improves the draft genome of the human pathogenic amoeba Naegleria fowleri.</title>
        <authorList>
            <person name="Liechti N."/>
            <person name="Schurch N."/>
            <person name="Bruggmann R."/>
            <person name="Wittwer M."/>
        </authorList>
    </citation>
    <scope>NUCLEOTIDE SEQUENCE [LARGE SCALE GENOMIC DNA]</scope>
    <source>
        <strain evidence="7 8">ATCC 30894</strain>
    </source>
</reference>
<evidence type="ECO:0000256" key="1">
    <source>
        <dbReference type="ARBA" id="ARBA00004230"/>
    </source>
</evidence>
<dbReference type="RefSeq" id="XP_044559543.1">
    <property type="nucleotide sequence ID" value="XM_044709925.1"/>
</dbReference>
<evidence type="ECO:0000256" key="3">
    <source>
        <dbReference type="ARBA" id="ARBA00022737"/>
    </source>
</evidence>
<evidence type="ECO:0000256" key="5">
    <source>
        <dbReference type="ARBA" id="ARBA00023069"/>
    </source>
</evidence>
<evidence type="ECO:0000256" key="4">
    <source>
        <dbReference type="ARBA" id="ARBA00022846"/>
    </source>
</evidence>
<name>A0A6A5BLD9_NAEFO</name>
<dbReference type="OMA" id="MEGENCR"/>
<keyword evidence="4" id="KW-0282">Flagellum</keyword>
<organism evidence="7 8">
    <name type="scientific">Naegleria fowleri</name>
    <name type="common">Brain eating amoeba</name>
    <dbReference type="NCBI Taxonomy" id="5763"/>
    <lineage>
        <taxon>Eukaryota</taxon>
        <taxon>Discoba</taxon>
        <taxon>Heterolobosea</taxon>
        <taxon>Tetramitia</taxon>
        <taxon>Eutetramitia</taxon>
        <taxon>Vahlkampfiidae</taxon>
        <taxon>Naegleria</taxon>
    </lineage>
</organism>
<dbReference type="PANTHER" id="PTHR46437">
    <property type="entry name" value="MORN REPEAT-CONTAINING PROTEIN 5"/>
    <property type="match status" value="1"/>
</dbReference>
<dbReference type="AlphaFoldDB" id="A0A6A5BLD9"/>
<dbReference type="VEuPathDB" id="AmoebaDB:NF0089710"/>
<comment type="subcellular location">
    <subcellularLocation>
        <location evidence="1">Cell projection</location>
        <location evidence="1">Cilium</location>
        <location evidence="1">Flagellum</location>
    </subcellularLocation>
</comment>
<proteinExistence type="predicted"/>
<dbReference type="SUPFAM" id="SSF82185">
    <property type="entry name" value="Histone H3 K4-specific methyltransferase SET7/9 N-terminal domain"/>
    <property type="match status" value="1"/>
</dbReference>
<protein>
    <recommendedName>
        <fullName evidence="2">MORN repeat-containing protein 5</fullName>
    </recommendedName>
</protein>
<dbReference type="GeneID" id="68113522"/>
<dbReference type="OrthoDB" id="300500at2759"/>
<dbReference type="VEuPathDB" id="AmoebaDB:FDP41_006304"/>
<evidence type="ECO:0000313" key="8">
    <source>
        <dbReference type="Proteomes" id="UP000444721"/>
    </source>
</evidence>
<evidence type="ECO:0000256" key="2">
    <source>
        <dbReference type="ARBA" id="ARBA00016322"/>
    </source>
</evidence>
<dbReference type="Proteomes" id="UP000444721">
    <property type="component" value="Unassembled WGS sequence"/>
</dbReference>